<comment type="similarity">
    <text evidence="4">Belongs to the cyclic nucleotide phosphodiesterase class-III family.</text>
</comment>
<evidence type="ECO:0000259" key="5">
    <source>
        <dbReference type="Pfam" id="PF00149"/>
    </source>
</evidence>
<keyword evidence="3" id="KW-0408">Iron</keyword>
<dbReference type="InterPro" id="IPR050884">
    <property type="entry name" value="CNP_phosphodiesterase-III"/>
</dbReference>
<dbReference type="Gene3D" id="3.60.21.10">
    <property type="match status" value="1"/>
</dbReference>
<comment type="caution">
    <text evidence="6">The sequence shown here is derived from an EMBL/GenBank/DDBJ whole genome shotgun (WGS) entry which is preliminary data.</text>
</comment>
<evidence type="ECO:0000256" key="1">
    <source>
        <dbReference type="ARBA" id="ARBA00022723"/>
    </source>
</evidence>
<proteinExistence type="inferred from homology"/>
<keyword evidence="2" id="KW-0378">Hydrolase</keyword>
<dbReference type="EMBL" id="JAGTUU010000006">
    <property type="protein sequence ID" value="MBS0125384.1"/>
    <property type="molecule type" value="Genomic_DNA"/>
</dbReference>
<dbReference type="Pfam" id="PF00149">
    <property type="entry name" value="Metallophos"/>
    <property type="match status" value="1"/>
</dbReference>
<evidence type="ECO:0000256" key="3">
    <source>
        <dbReference type="ARBA" id="ARBA00023004"/>
    </source>
</evidence>
<dbReference type="AlphaFoldDB" id="A0A8J7WFE8"/>
<dbReference type="InterPro" id="IPR004843">
    <property type="entry name" value="Calcineurin-like_PHP"/>
</dbReference>
<sequence>MRFAQISDLHLCRHPDRVAALRDDTPDIVAAIARDLQAVAGILDCVIVAGDLTEDAEDASFAQFEAMFATLPVPVFTIPGNHDGPAAYHDRKARSEFLRGADISGRVVPVAGARLLGIDTCLEGMTTGALDDRALDLIAQALAADEAGPLVIVMHHPPFPTGQRVFDEISVLDGGARFADLLRGATKPPAILCGHVHRPYTARFHGALCCAAGTPVAPFASALPFGDMAIAPSDEPYAYLVHQVDADGTHVVTTRRVAPDESGGHDAG</sequence>
<keyword evidence="7" id="KW-1185">Reference proteome</keyword>
<protein>
    <submittedName>
        <fullName evidence="6">Metallophosphoesterase</fullName>
    </submittedName>
</protein>
<name>A0A8J7WFE8_9RHOB</name>
<reference evidence="6" key="1">
    <citation type="submission" date="2021-04" db="EMBL/GenBank/DDBJ databases">
        <authorList>
            <person name="Yoon J."/>
        </authorList>
    </citation>
    <scope>NUCLEOTIDE SEQUENCE</scope>
    <source>
        <strain evidence="6">KMU-90</strain>
    </source>
</reference>
<dbReference type="GO" id="GO:0046872">
    <property type="term" value="F:metal ion binding"/>
    <property type="evidence" value="ECO:0007669"/>
    <property type="project" value="UniProtKB-KW"/>
</dbReference>
<evidence type="ECO:0000313" key="6">
    <source>
        <dbReference type="EMBL" id="MBS0125384.1"/>
    </source>
</evidence>
<gene>
    <name evidence="6" type="ORF">KB874_14935</name>
</gene>
<evidence type="ECO:0000256" key="2">
    <source>
        <dbReference type="ARBA" id="ARBA00022801"/>
    </source>
</evidence>
<dbReference type="InterPro" id="IPR029052">
    <property type="entry name" value="Metallo-depent_PP-like"/>
</dbReference>
<dbReference type="PANTHER" id="PTHR42988">
    <property type="entry name" value="PHOSPHOHYDROLASE"/>
    <property type="match status" value="1"/>
</dbReference>
<dbReference type="RefSeq" id="WP_212537359.1">
    <property type="nucleotide sequence ID" value="NZ_JAGTUU010000006.1"/>
</dbReference>
<dbReference type="Proteomes" id="UP000681356">
    <property type="component" value="Unassembled WGS sequence"/>
</dbReference>
<evidence type="ECO:0000313" key="7">
    <source>
        <dbReference type="Proteomes" id="UP000681356"/>
    </source>
</evidence>
<keyword evidence="1" id="KW-0479">Metal-binding</keyword>
<organism evidence="6 7">
    <name type="scientific">Thetidibacter halocola</name>
    <dbReference type="NCBI Taxonomy" id="2827239"/>
    <lineage>
        <taxon>Bacteria</taxon>
        <taxon>Pseudomonadati</taxon>
        <taxon>Pseudomonadota</taxon>
        <taxon>Alphaproteobacteria</taxon>
        <taxon>Rhodobacterales</taxon>
        <taxon>Roseobacteraceae</taxon>
        <taxon>Thetidibacter</taxon>
    </lineage>
</organism>
<dbReference type="SUPFAM" id="SSF56300">
    <property type="entry name" value="Metallo-dependent phosphatases"/>
    <property type="match status" value="1"/>
</dbReference>
<dbReference type="GO" id="GO:0016787">
    <property type="term" value="F:hydrolase activity"/>
    <property type="evidence" value="ECO:0007669"/>
    <property type="project" value="UniProtKB-KW"/>
</dbReference>
<accession>A0A8J7WFE8</accession>
<feature type="domain" description="Calcineurin-like phosphoesterase" evidence="5">
    <location>
        <begin position="1"/>
        <end position="199"/>
    </location>
</feature>
<evidence type="ECO:0000256" key="4">
    <source>
        <dbReference type="ARBA" id="ARBA00025742"/>
    </source>
</evidence>
<dbReference type="PANTHER" id="PTHR42988:SF2">
    <property type="entry name" value="CYCLIC NUCLEOTIDE PHOSPHODIESTERASE CBUA0032-RELATED"/>
    <property type="match status" value="1"/>
</dbReference>